<evidence type="ECO:0000256" key="2">
    <source>
        <dbReference type="ARBA" id="ARBA00022485"/>
    </source>
</evidence>
<keyword evidence="4" id="KW-0249">Electron transport</keyword>
<evidence type="ECO:0000256" key="7">
    <source>
        <dbReference type="SAM" id="Phobius"/>
    </source>
</evidence>
<keyword evidence="7" id="KW-0812">Transmembrane</keyword>
<evidence type="ECO:0000256" key="4">
    <source>
        <dbReference type="ARBA" id="ARBA00022982"/>
    </source>
</evidence>
<dbReference type="Pfam" id="PF13746">
    <property type="entry name" value="Fer4_18"/>
    <property type="match status" value="1"/>
</dbReference>
<keyword evidence="1" id="KW-0813">Transport</keyword>
<feature type="transmembrane region" description="Helical" evidence="7">
    <location>
        <begin position="65"/>
        <end position="87"/>
    </location>
</feature>
<dbReference type="Pfam" id="PF12801">
    <property type="entry name" value="Fer4_5"/>
    <property type="match status" value="2"/>
</dbReference>
<keyword evidence="7" id="KW-1133">Transmembrane helix</keyword>
<evidence type="ECO:0000256" key="1">
    <source>
        <dbReference type="ARBA" id="ARBA00022448"/>
    </source>
</evidence>
<evidence type="ECO:0000256" key="3">
    <source>
        <dbReference type="ARBA" id="ARBA00022723"/>
    </source>
</evidence>
<evidence type="ECO:0000256" key="5">
    <source>
        <dbReference type="ARBA" id="ARBA00023004"/>
    </source>
</evidence>
<evidence type="ECO:0000256" key="6">
    <source>
        <dbReference type="ARBA" id="ARBA00023014"/>
    </source>
</evidence>
<dbReference type="Gene3D" id="3.30.70.20">
    <property type="match status" value="1"/>
</dbReference>
<feature type="transmembrane region" description="Helical" evidence="7">
    <location>
        <begin position="176"/>
        <end position="195"/>
    </location>
</feature>
<dbReference type="PANTHER" id="PTHR30176:SF3">
    <property type="entry name" value="FERREDOXIN-TYPE PROTEIN NAPH"/>
    <property type="match status" value="1"/>
</dbReference>
<dbReference type="PANTHER" id="PTHR30176">
    <property type="entry name" value="FERREDOXIN-TYPE PROTEIN NAPH"/>
    <property type="match status" value="1"/>
</dbReference>
<dbReference type="Proteomes" id="UP000060487">
    <property type="component" value="Unassembled WGS sequence"/>
</dbReference>
<dbReference type="InterPro" id="IPR017896">
    <property type="entry name" value="4Fe4S_Fe-S-bd"/>
</dbReference>
<reference evidence="9 10" key="1">
    <citation type="submission" date="2015-11" db="EMBL/GenBank/DDBJ databases">
        <authorList>
            <person name="Lin W."/>
        </authorList>
    </citation>
    <scope>NUCLEOTIDE SEQUENCE [LARGE SCALE GENOMIC DNA]</scope>
    <source>
        <strain evidence="9 10">HCH-1</strain>
    </source>
</reference>
<dbReference type="RefSeq" id="WP_085051194.1">
    <property type="nucleotide sequence ID" value="NZ_LNQR01000027.1"/>
</dbReference>
<sequence>MRKPATLKRLRRLSQLLFTLFFFSMPIFDILRYDVNTRDLYLFGNVWTLDIDGAIGMEHGMAGHVAWHILLKALLPWVLVLSIFPLMGLFTGRLFCGWLCPEGALFELAEFFSLKIFGRRHFFKSSANDPVNAKDMPFLYAVIALVCIVTIPVLTAVMLTGFFIAPADIWQQLRTFNIGFGLKAGIIGVCIYMFITSVLVRHVFCRYVCAAGLMQMLFGWFSPFSLKLKYDRVNSSKCTDCRQCEKVCFMDIKPRLPRYDISCVNCGECVDACNKELGSGHGLFSLKFGVDKSGTRRTSPPSLNN</sequence>
<feature type="transmembrane region" description="Helical" evidence="7">
    <location>
        <begin position="201"/>
        <end position="222"/>
    </location>
</feature>
<comment type="caution">
    <text evidence="9">The sequence shown here is derived from an EMBL/GenBank/DDBJ whole genome shotgun (WGS) entry which is preliminary data.</text>
</comment>
<evidence type="ECO:0000313" key="9">
    <source>
        <dbReference type="EMBL" id="KWT91862.1"/>
    </source>
</evidence>
<dbReference type="SUPFAM" id="SSF54862">
    <property type="entry name" value="4Fe-4S ferredoxins"/>
    <property type="match status" value="1"/>
</dbReference>
<dbReference type="InterPro" id="IPR051684">
    <property type="entry name" value="Electron_Trans/Redox"/>
</dbReference>
<evidence type="ECO:0000313" key="10">
    <source>
        <dbReference type="Proteomes" id="UP000060487"/>
    </source>
</evidence>
<organism evidence="9 10">
    <name type="scientific">Candidatus Magnetominusculus xianensis</name>
    <dbReference type="NCBI Taxonomy" id="1748249"/>
    <lineage>
        <taxon>Bacteria</taxon>
        <taxon>Pseudomonadati</taxon>
        <taxon>Nitrospirota</taxon>
        <taxon>Nitrospiria</taxon>
        <taxon>Nitrospirales</taxon>
        <taxon>Nitrospiraceae</taxon>
        <taxon>Candidatus Magnetominusculus</taxon>
    </lineage>
</organism>
<proteinExistence type="predicted"/>
<keyword evidence="2" id="KW-0004">4Fe-4S</keyword>
<accession>A0ABR5SJ61</accession>
<keyword evidence="5" id="KW-0408">Iron</keyword>
<dbReference type="EMBL" id="LNQR01000027">
    <property type="protein sequence ID" value="KWT91862.1"/>
    <property type="molecule type" value="Genomic_DNA"/>
</dbReference>
<keyword evidence="10" id="KW-1185">Reference proteome</keyword>
<keyword evidence="6" id="KW-0411">Iron-sulfur</keyword>
<protein>
    <submittedName>
        <fullName evidence="9">(Fe-S)-binding protein</fullName>
    </submittedName>
</protein>
<keyword evidence="7" id="KW-0472">Membrane</keyword>
<dbReference type="PROSITE" id="PS51379">
    <property type="entry name" value="4FE4S_FER_2"/>
    <property type="match status" value="1"/>
</dbReference>
<feature type="transmembrane region" description="Helical" evidence="7">
    <location>
        <begin position="138"/>
        <end position="164"/>
    </location>
</feature>
<evidence type="ECO:0000259" key="8">
    <source>
        <dbReference type="PROSITE" id="PS51379"/>
    </source>
</evidence>
<keyword evidence="3" id="KW-0479">Metal-binding</keyword>
<feature type="domain" description="4Fe-4S ferredoxin-type" evidence="8">
    <location>
        <begin position="229"/>
        <end position="258"/>
    </location>
</feature>
<gene>
    <name evidence="9" type="ORF">ASN18_0665</name>
</gene>
<name>A0ABR5SJ61_9BACT</name>